<keyword evidence="2" id="KW-1185">Reference proteome</keyword>
<keyword evidence="1" id="KW-0812">Transmembrane</keyword>
<proteinExistence type="predicted"/>
<accession>A0A915K477</accession>
<keyword evidence="1" id="KW-1133">Transmembrane helix</keyword>
<feature type="transmembrane region" description="Helical" evidence="1">
    <location>
        <begin position="33"/>
        <end position="55"/>
    </location>
</feature>
<name>A0A915K477_ROMCU</name>
<dbReference type="WBParaSite" id="nRc.2.0.1.t32650-RA">
    <property type="protein sequence ID" value="nRc.2.0.1.t32650-RA"/>
    <property type="gene ID" value="nRc.2.0.1.g32650"/>
</dbReference>
<reference evidence="3" key="1">
    <citation type="submission" date="2022-11" db="UniProtKB">
        <authorList>
            <consortium name="WormBaseParasite"/>
        </authorList>
    </citation>
    <scope>IDENTIFICATION</scope>
</reference>
<sequence>MTKNLLDLTDVTVSAKNHFLLPRTSDNDNKIKLMIPVVYLILFVICFVESCQNSIDDSILCYCSKFFMVSSAYEFYLFATFLVVEFAAICYPITECQLRILYLIIPEEQEWRYYATAGPPSKAPPTAKTFIKGETSDGTLGVDATGFGMYIHQALKSMYYFTAITWAPKA</sequence>
<feature type="transmembrane region" description="Helical" evidence="1">
    <location>
        <begin position="75"/>
        <end position="94"/>
    </location>
</feature>
<evidence type="ECO:0000313" key="2">
    <source>
        <dbReference type="Proteomes" id="UP000887565"/>
    </source>
</evidence>
<organism evidence="2 3">
    <name type="scientific">Romanomermis culicivorax</name>
    <name type="common">Nematode worm</name>
    <dbReference type="NCBI Taxonomy" id="13658"/>
    <lineage>
        <taxon>Eukaryota</taxon>
        <taxon>Metazoa</taxon>
        <taxon>Ecdysozoa</taxon>
        <taxon>Nematoda</taxon>
        <taxon>Enoplea</taxon>
        <taxon>Dorylaimia</taxon>
        <taxon>Mermithida</taxon>
        <taxon>Mermithoidea</taxon>
        <taxon>Mermithidae</taxon>
        <taxon>Romanomermis</taxon>
    </lineage>
</organism>
<keyword evidence="1" id="KW-0472">Membrane</keyword>
<evidence type="ECO:0000256" key="1">
    <source>
        <dbReference type="SAM" id="Phobius"/>
    </source>
</evidence>
<dbReference type="AlphaFoldDB" id="A0A915K477"/>
<dbReference type="Proteomes" id="UP000887565">
    <property type="component" value="Unplaced"/>
</dbReference>
<evidence type="ECO:0000313" key="3">
    <source>
        <dbReference type="WBParaSite" id="nRc.2.0.1.t32650-RA"/>
    </source>
</evidence>
<protein>
    <submittedName>
        <fullName evidence="3">Uncharacterized protein</fullName>
    </submittedName>
</protein>